<dbReference type="OrthoDB" id="10051416at2759"/>
<dbReference type="GO" id="GO:0048488">
    <property type="term" value="P:synaptic vesicle endocytosis"/>
    <property type="evidence" value="ECO:0007669"/>
    <property type="project" value="TreeGrafter"/>
</dbReference>
<dbReference type="Proteomes" id="UP000094527">
    <property type="component" value="Unassembled WGS sequence"/>
</dbReference>
<proteinExistence type="predicted"/>
<dbReference type="OMA" id="NTHAMSI"/>
<evidence type="ECO:0000259" key="2">
    <source>
        <dbReference type="SMART" id="SM01220"/>
    </source>
</evidence>
<dbReference type="STRING" id="48709.A0A1D2MX62"/>
<keyword evidence="4" id="KW-1185">Reference proteome</keyword>
<evidence type="ECO:0000313" key="4">
    <source>
        <dbReference type="Proteomes" id="UP000094527"/>
    </source>
</evidence>
<feature type="compositionally biased region" description="Polar residues" evidence="1">
    <location>
        <begin position="55"/>
        <end position="66"/>
    </location>
</feature>
<evidence type="ECO:0000256" key="1">
    <source>
        <dbReference type="SAM" id="MobiDB-lite"/>
    </source>
</evidence>
<dbReference type="Pfam" id="PF25040">
    <property type="entry name" value="BLTP1_C"/>
    <property type="match status" value="2"/>
</dbReference>
<dbReference type="PANTHER" id="PTHR31640">
    <property type="entry name" value="TRANSMEMBRANE PROTEIN KIAA1109"/>
    <property type="match status" value="1"/>
</dbReference>
<accession>A0A1D2MX62</accession>
<protein>
    <recommendedName>
        <fullName evidence="2">Bridge-like lipid transfer protein family member 1 C-terminal domain-containing protein</fullName>
    </recommendedName>
</protein>
<evidence type="ECO:0000313" key="3">
    <source>
        <dbReference type="EMBL" id="ODM97633.1"/>
    </source>
</evidence>
<name>A0A1D2MX62_ORCCI</name>
<organism evidence="3 4">
    <name type="scientific">Orchesella cincta</name>
    <name type="common">Springtail</name>
    <name type="synonym">Podura cincta</name>
    <dbReference type="NCBI Taxonomy" id="48709"/>
    <lineage>
        <taxon>Eukaryota</taxon>
        <taxon>Metazoa</taxon>
        <taxon>Ecdysozoa</taxon>
        <taxon>Arthropoda</taxon>
        <taxon>Hexapoda</taxon>
        <taxon>Collembola</taxon>
        <taxon>Entomobryomorpha</taxon>
        <taxon>Entomobryoidea</taxon>
        <taxon>Orchesellidae</taxon>
        <taxon>Orchesellinae</taxon>
        <taxon>Orchesella</taxon>
    </lineage>
</organism>
<feature type="region of interest" description="Disordered" evidence="1">
    <location>
        <begin position="368"/>
        <end position="460"/>
    </location>
</feature>
<comment type="caution">
    <text evidence="3">The sequence shown here is derived from an EMBL/GenBank/DDBJ whole genome shotgun (WGS) entry which is preliminary data.</text>
</comment>
<feature type="region of interest" description="Disordered" evidence="1">
    <location>
        <begin position="51"/>
        <end position="94"/>
    </location>
</feature>
<dbReference type="InterPro" id="IPR033616">
    <property type="entry name" value="BLTP1"/>
</dbReference>
<dbReference type="EMBL" id="LJIJ01000426">
    <property type="protein sequence ID" value="ODM97633.1"/>
    <property type="molecule type" value="Genomic_DNA"/>
</dbReference>
<dbReference type="AlphaFoldDB" id="A0A1D2MX62"/>
<reference evidence="3 4" key="1">
    <citation type="journal article" date="2016" name="Genome Biol. Evol.">
        <title>Gene Family Evolution Reflects Adaptation to Soil Environmental Stressors in the Genome of the Collembolan Orchesella cincta.</title>
        <authorList>
            <person name="Faddeeva-Vakhrusheva A."/>
            <person name="Derks M.F."/>
            <person name="Anvar S.Y."/>
            <person name="Agamennone V."/>
            <person name="Suring W."/>
            <person name="Smit S."/>
            <person name="van Straalen N.M."/>
            <person name="Roelofs D."/>
        </authorList>
    </citation>
    <scope>NUCLEOTIDE SEQUENCE [LARGE SCALE GENOMIC DNA]</scope>
    <source>
        <tissue evidence="3">Mixed pool</tissue>
    </source>
</reference>
<feature type="compositionally biased region" description="Polar residues" evidence="1">
    <location>
        <begin position="409"/>
        <end position="444"/>
    </location>
</feature>
<dbReference type="GO" id="GO:0098793">
    <property type="term" value="C:presynapse"/>
    <property type="evidence" value="ECO:0007669"/>
    <property type="project" value="GOC"/>
</dbReference>
<feature type="compositionally biased region" description="Low complexity" evidence="1">
    <location>
        <begin position="446"/>
        <end position="459"/>
    </location>
</feature>
<sequence>MIFIHGDMGWDQLQLMISKSTTVDLLKMHCKLDEFFSQQFKSSKWVLSSMHHDSGGSQTGSASLTPNMGRRPVGRHHHGEEQGGKSYSLPQHHQHHRHWQQVLEKVSLMSISSMMLPLPEAGTVLGGTMDLHGNNISLACFHGVNFKAKSWALFSLKEPFISFSTEAQETRQGEAAPNGSTSSSCCVHVIQNLNFSLGQQNTHAMSINSVQHESMAMVCRITRNVMFPPQFRTLHEWFHYAFAPSEIDDVARFPSLERERERAERERADSGGSERRTPARLHDPNHNREVIFALPSLELFFKTEHMQACSTFDANSSAVGKPMVDCSFITEFGDHIFVTVDAEAFFFLHDLITSYIKEKEKLVSAQLAAGRSQSPSVRMDESESGFGTSPSTTPKTGSTSTLSEKSAKVSGTDSSSAHSRTASAGKNETLHPSGTVPKLNSNVRLGSVSPSPGASSSSSIGLEHEMRLGRDWRDYHCKTWQLEPTVRLLSWAGKSIEPYGVDYILQKLGFSHARITIPKWMQRGFCDPLDKVLSVLIFRMIDLARREGTTASHHPHHHLP</sequence>
<dbReference type="PANTHER" id="PTHR31640:SF1">
    <property type="entry name" value="BRIDGE-LIKE LIPID TRANSFER PROTEIN FAMILY MEMBER 1"/>
    <property type="match status" value="1"/>
</dbReference>
<feature type="region of interest" description="Disordered" evidence="1">
    <location>
        <begin position="258"/>
        <end position="282"/>
    </location>
</feature>
<gene>
    <name evidence="3" type="ORF">Ocin01_09044</name>
</gene>
<feature type="compositionally biased region" description="Low complexity" evidence="1">
    <location>
        <begin position="384"/>
        <end position="401"/>
    </location>
</feature>
<dbReference type="InterPro" id="IPR056742">
    <property type="entry name" value="BLTP1_C"/>
</dbReference>
<feature type="domain" description="Bridge-like lipid transfer protein family member 1 C-terminal" evidence="2">
    <location>
        <begin position="1"/>
        <end position="543"/>
    </location>
</feature>
<dbReference type="SMART" id="SM01220">
    <property type="entry name" value="FSA_C"/>
    <property type="match status" value="1"/>
</dbReference>